<dbReference type="PANTHER" id="PTHR14513:SF0">
    <property type="entry name" value="PROTECTION OF TELOMERES PROTEIN 1"/>
    <property type="match status" value="1"/>
</dbReference>
<evidence type="ECO:0000313" key="6">
    <source>
        <dbReference type="EMBL" id="KAG6535951.1"/>
    </source>
</evidence>
<dbReference type="InterPro" id="IPR028389">
    <property type="entry name" value="POT1"/>
</dbReference>
<dbReference type="GO" id="GO:0016233">
    <property type="term" value="P:telomere capping"/>
    <property type="evidence" value="ECO:0007669"/>
    <property type="project" value="TreeGrafter"/>
</dbReference>
<feature type="domain" description="Telomeric single stranded DNA binding POT1/Cdc13" evidence="5">
    <location>
        <begin position="13"/>
        <end position="144"/>
    </location>
</feature>
<reference evidence="6 7" key="1">
    <citation type="submission" date="2020-08" db="EMBL/GenBank/DDBJ databases">
        <title>Plant Genome Project.</title>
        <authorList>
            <person name="Zhang R.-G."/>
        </authorList>
    </citation>
    <scope>NUCLEOTIDE SEQUENCE [LARGE SCALE GENOMIC DNA]</scope>
    <source>
        <tissue evidence="6">Rhizome</tissue>
    </source>
</reference>
<dbReference type="AlphaFoldDB" id="A0A8J5LY62"/>
<protein>
    <recommendedName>
        <fullName evidence="5">Telomeric single stranded DNA binding POT1/Cdc13 domain-containing protein</fullName>
    </recommendedName>
</protein>
<dbReference type="GO" id="GO:0032210">
    <property type="term" value="P:regulation of telomere maintenance via telomerase"/>
    <property type="evidence" value="ECO:0007669"/>
    <property type="project" value="TreeGrafter"/>
</dbReference>
<evidence type="ECO:0000256" key="4">
    <source>
        <dbReference type="ARBA" id="ARBA00023125"/>
    </source>
</evidence>
<keyword evidence="2" id="KW-0158">Chromosome</keyword>
<keyword evidence="4" id="KW-0238">DNA-binding</keyword>
<dbReference type="PANTHER" id="PTHR14513">
    <property type="entry name" value="PROTECTION OF TELOMERES 1"/>
    <property type="match status" value="1"/>
</dbReference>
<dbReference type="GO" id="GO:0098505">
    <property type="term" value="F:G-rich strand telomeric DNA binding"/>
    <property type="evidence" value="ECO:0007669"/>
    <property type="project" value="TreeGrafter"/>
</dbReference>
<dbReference type="InterPro" id="IPR011564">
    <property type="entry name" value="Telomer_end-bd_POT1/Cdc13"/>
</dbReference>
<dbReference type="EMBL" id="JACMSC010000001">
    <property type="protein sequence ID" value="KAG6535951.1"/>
    <property type="molecule type" value="Genomic_DNA"/>
</dbReference>
<evidence type="ECO:0000259" key="5">
    <source>
        <dbReference type="SMART" id="SM00976"/>
    </source>
</evidence>
<dbReference type="InterPro" id="IPR012340">
    <property type="entry name" value="NA-bd_OB-fold"/>
</dbReference>
<evidence type="ECO:0000256" key="3">
    <source>
        <dbReference type="ARBA" id="ARBA00022895"/>
    </source>
</evidence>
<comment type="subcellular location">
    <subcellularLocation>
        <location evidence="1">Chromosome</location>
        <location evidence="1">Telomere</location>
    </subcellularLocation>
</comment>
<dbReference type="CDD" id="cd04497">
    <property type="entry name" value="hPOT1_OB1_like"/>
    <property type="match status" value="1"/>
</dbReference>
<keyword evidence="3" id="KW-0779">Telomere</keyword>
<evidence type="ECO:0000256" key="1">
    <source>
        <dbReference type="ARBA" id="ARBA00004574"/>
    </source>
</evidence>
<dbReference type="GO" id="GO:0000783">
    <property type="term" value="C:nuclear telomere cap complex"/>
    <property type="evidence" value="ECO:0007669"/>
    <property type="project" value="TreeGrafter"/>
</dbReference>
<dbReference type="SMART" id="SM00976">
    <property type="entry name" value="Telo_bind"/>
    <property type="match status" value="1"/>
</dbReference>
<proteinExistence type="predicted"/>
<dbReference type="GO" id="GO:0010521">
    <property type="term" value="F:telomerase inhibitor activity"/>
    <property type="evidence" value="ECO:0007669"/>
    <property type="project" value="TreeGrafter"/>
</dbReference>
<accession>A0A8J5LY62</accession>
<dbReference type="InterPro" id="IPR057620">
    <property type="entry name" value="POT1A/B-like_OB"/>
</dbReference>
<name>A0A8J5LY62_ZINOF</name>
<evidence type="ECO:0000256" key="2">
    <source>
        <dbReference type="ARBA" id="ARBA00022454"/>
    </source>
</evidence>
<sequence>MGGKMDASEDYFYSQIGDAQLSVGARVNLMGAVSSISEGKKTKGTDFSTTLKIIDDSYSEFGFSVNFFAVVPTRLPCVRSIGDIISIHQLEVKLYKGIAHGVYNKKISSFALFEGNPIEGFHNYQKSVNYQATEHDDDLLSKINAWLLHNAPEAGICLTVSSLFFSILNDSVYGVLKIISDSCVRQLVRKDQLFPICHLKTGCPFDLVCKVLHVSITSEEDCLLFVWDGTDTRTANIEADLDLEGENPCPLHAGEFLPSAEKFCTFPLMGSVVWVFAGKHFKMISDLYGGGQWVKLQNMFCELHCGMLYGMLTPSSKIILVSDEESVVQYRLKNYDDRNVITMRRYPMSFSIPSRITVVDCDDVACITLRHSIAYPEVTHKCMCIVRLVAAYPWKAEDLISPVTGRYRVRFTLEDPTGRIRAYLCAEDGVNFFDGYPSSDVLASKMKKLLGIPDSSDGPTNCARNPPWFRCCLASYYLDKSQPRETRRYRIFGTKLVV</sequence>
<dbReference type="SUPFAM" id="SSF50249">
    <property type="entry name" value="Nucleic acid-binding proteins"/>
    <property type="match status" value="2"/>
</dbReference>
<dbReference type="Pfam" id="PF25507">
    <property type="entry name" value="OB_POT1A"/>
    <property type="match status" value="1"/>
</dbReference>
<keyword evidence="7" id="KW-1185">Reference proteome</keyword>
<gene>
    <name evidence="6" type="ORF">ZIOFF_000982</name>
</gene>
<evidence type="ECO:0000313" key="7">
    <source>
        <dbReference type="Proteomes" id="UP000734854"/>
    </source>
</evidence>
<dbReference type="Proteomes" id="UP000734854">
    <property type="component" value="Unassembled WGS sequence"/>
</dbReference>
<dbReference type="Pfam" id="PF02765">
    <property type="entry name" value="POT1"/>
    <property type="match status" value="1"/>
</dbReference>
<organism evidence="6 7">
    <name type="scientific">Zingiber officinale</name>
    <name type="common">Ginger</name>
    <name type="synonym">Amomum zingiber</name>
    <dbReference type="NCBI Taxonomy" id="94328"/>
    <lineage>
        <taxon>Eukaryota</taxon>
        <taxon>Viridiplantae</taxon>
        <taxon>Streptophyta</taxon>
        <taxon>Embryophyta</taxon>
        <taxon>Tracheophyta</taxon>
        <taxon>Spermatophyta</taxon>
        <taxon>Magnoliopsida</taxon>
        <taxon>Liliopsida</taxon>
        <taxon>Zingiberales</taxon>
        <taxon>Zingiberaceae</taxon>
        <taxon>Zingiber</taxon>
    </lineage>
</organism>
<dbReference type="Gene3D" id="2.40.50.140">
    <property type="entry name" value="Nucleic acid-binding proteins"/>
    <property type="match status" value="2"/>
</dbReference>
<comment type="caution">
    <text evidence="6">The sequence shown here is derived from an EMBL/GenBank/DDBJ whole genome shotgun (WGS) entry which is preliminary data.</text>
</comment>